<gene>
    <name evidence="2" type="ORF">COCSUDRAFT_62421</name>
</gene>
<dbReference type="EMBL" id="AGSI01000006">
    <property type="protein sequence ID" value="EIE23891.1"/>
    <property type="molecule type" value="Genomic_DNA"/>
</dbReference>
<dbReference type="KEGG" id="csl:COCSUDRAFT_62421"/>
<dbReference type="SUPFAM" id="SSF52833">
    <property type="entry name" value="Thioredoxin-like"/>
    <property type="match status" value="1"/>
</dbReference>
<dbReference type="PANTHER" id="PTHR45694">
    <property type="entry name" value="GLUTAREDOXIN 2"/>
    <property type="match status" value="1"/>
</dbReference>
<dbReference type="PRINTS" id="PR00160">
    <property type="entry name" value="GLUTAREDOXIN"/>
</dbReference>
<comment type="caution">
    <text evidence="2">The sequence shown here is derived from an EMBL/GenBank/DDBJ whole genome shotgun (WGS) entry which is preliminary data.</text>
</comment>
<dbReference type="CDD" id="cd03419">
    <property type="entry name" value="GRX_GRXh_1_2_like"/>
    <property type="match status" value="1"/>
</dbReference>
<dbReference type="AlphaFoldDB" id="I0YZS2"/>
<sequence length="117" mass="12622">MASSVKAIVDRIILEYPVAVWGKSYCPYTKLTKEALFAVLPRSKVHTEDIDLRPDGDAIQAYLTLLTGKPTVPYVFVDGEFIGGSEETIALLQTGTLPALLAARDTRMPTPGPGVTT</sequence>
<evidence type="ECO:0000313" key="2">
    <source>
        <dbReference type="EMBL" id="EIE23891.1"/>
    </source>
</evidence>
<name>I0YZS2_COCSC</name>
<dbReference type="PROSITE" id="PS51354">
    <property type="entry name" value="GLUTAREDOXIN_2"/>
    <property type="match status" value="1"/>
</dbReference>
<dbReference type="InterPro" id="IPR036249">
    <property type="entry name" value="Thioredoxin-like_sf"/>
</dbReference>
<dbReference type="eggNOG" id="KOG1752">
    <property type="taxonomic scope" value="Eukaryota"/>
</dbReference>
<organism evidence="2 3">
    <name type="scientific">Coccomyxa subellipsoidea (strain C-169)</name>
    <name type="common">Green microalga</name>
    <dbReference type="NCBI Taxonomy" id="574566"/>
    <lineage>
        <taxon>Eukaryota</taxon>
        <taxon>Viridiplantae</taxon>
        <taxon>Chlorophyta</taxon>
        <taxon>core chlorophytes</taxon>
        <taxon>Trebouxiophyceae</taxon>
        <taxon>Trebouxiophyceae incertae sedis</taxon>
        <taxon>Coccomyxaceae</taxon>
        <taxon>Coccomyxa</taxon>
        <taxon>Coccomyxa subellipsoidea</taxon>
    </lineage>
</organism>
<dbReference type="GeneID" id="17041889"/>
<dbReference type="PANTHER" id="PTHR45694:SF18">
    <property type="entry name" value="GLUTAREDOXIN-1-RELATED"/>
    <property type="match status" value="1"/>
</dbReference>
<dbReference type="RefSeq" id="XP_005648435.1">
    <property type="nucleotide sequence ID" value="XM_005648378.1"/>
</dbReference>
<proteinExistence type="predicted"/>
<evidence type="ECO:0000259" key="1">
    <source>
        <dbReference type="Pfam" id="PF00462"/>
    </source>
</evidence>
<evidence type="ECO:0000313" key="3">
    <source>
        <dbReference type="Proteomes" id="UP000007264"/>
    </source>
</evidence>
<keyword evidence="3" id="KW-1185">Reference proteome</keyword>
<dbReference type="GO" id="GO:0015038">
    <property type="term" value="F:glutathione disulfide oxidoreductase activity"/>
    <property type="evidence" value="ECO:0007669"/>
    <property type="project" value="TreeGrafter"/>
</dbReference>
<dbReference type="OrthoDB" id="418495at2759"/>
<dbReference type="InterPro" id="IPR002109">
    <property type="entry name" value="Glutaredoxin"/>
</dbReference>
<dbReference type="STRING" id="574566.I0YZS2"/>
<protein>
    <submittedName>
        <fullName evidence="2">Glutaredoxin-1</fullName>
    </submittedName>
</protein>
<dbReference type="Pfam" id="PF00462">
    <property type="entry name" value="Glutaredoxin"/>
    <property type="match status" value="1"/>
</dbReference>
<accession>I0YZS2</accession>
<feature type="domain" description="Glutaredoxin" evidence="1">
    <location>
        <begin position="18"/>
        <end position="82"/>
    </location>
</feature>
<dbReference type="InterPro" id="IPR014025">
    <property type="entry name" value="Glutaredoxin_subgr"/>
</dbReference>
<dbReference type="Gene3D" id="3.40.30.10">
    <property type="entry name" value="Glutaredoxin"/>
    <property type="match status" value="1"/>
</dbReference>
<dbReference type="GO" id="GO:0034599">
    <property type="term" value="P:cellular response to oxidative stress"/>
    <property type="evidence" value="ECO:0007669"/>
    <property type="project" value="TreeGrafter"/>
</dbReference>
<reference evidence="2 3" key="1">
    <citation type="journal article" date="2012" name="Genome Biol.">
        <title>The genome of the polar eukaryotic microalga coccomyxa subellipsoidea reveals traits of cold adaptation.</title>
        <authorList>
            <person name="Blanc G."/>
            <person name="Agarkova I."/>
            <person name="Grimwood J."/>
            <person name="Kuo A."/>
            <person name="Brueggeman A."/>
            <person name="Dunigan D."/>
            <person name="Gurnon J."/>
            <person name="Ladunga I."/>
            <person name="Lindquist E."/>
            <person name="Lucas S."/>
            <person name="Pangilinan J."/>
            <person name="Proschold T."/>
            <person name="Salamov A."/>
            <person name="Schmutz J."/>
            <person name="Weeks D."/>
            <person name="Yamada T."/>
            <person name="Claverie J.M."/>
            <person name="Grigoriev I."/>
            <person name="Van Etten J."/>
            <person name="Lomsadze A."/>
            <person name="Borodovsky M."/>
        </authorList>
    </citation>
    <scope>NUCLEOTIDE SEQUENCE [LARGE SCALE GENOMIC DNA]</scope>
    <source>
        <strain evidence="2 3">C-169</strain>
    </source>
</reference>
<dbReference type="Proteomes" id="UP000007264">
    <property type="component" value="Unassembled WGS sequence"/>
</dbReference>
<dbReference type="GO" id="GO:0005737">
    <property type="term" value="C:cytoplasm"/>
    <property type="evidence" value="ECO:0007669"/>
    <property type="project" value="TreeGrafter"/>
</dbReference>